<feature type="compositionally biased region" description="Basic and acidic residues" evidence="1">
    <location>
        <begin position="215"/>
        <end position="225"/>
    </location>
</feature>
<feature type="non-terminal residue" evidence="3">
    <location>
        <position position="1"/>
    </location>
</feature>
<dbReference type="GO" id="GO:0003777">
    <property type="term" value="F:microtubule motor activity"/>
    <property type="evidence" value="ECO:0007669"/>
    <property type="project" value="InterPro"/>
</dbReference>
<feature type="non-terminal residue" evidence="3">
    <location>
        <position position="244"/>
    </location>
</feature>
<feature type="domain" description="Kinesin-like protein KIF26A/B helical" evidence="2">
    <location>
        <begin position="111"/>
        <end position="194"/>
    </location>
</feature>
<organism evidence="3">
    <name type="scientific">Poeciliopsis prolifica</name>
    <name type="common">blackstripe livebearer</name>
    <dbReference type="NCBI Taxonomy" id="188132"/>
    <lineage>
        <taxon>Eukaryota</taxon>
        <taxon>Metazoa</taxon>
        <taxon>Chordata</taxon>
        <taxon>Craniata</taxon>
        <taxon>Vertebrata</taxon>
        <taxon>Euteleostomi</taxon>
        <taxon>Actinopterygii</taxon>
        <taxon>Neopterygii</taxon>
        <taxon>Teleostei</taxon>
        <taxon>Neoteleostei</taxon>
        <taxon>Acanthomorphata</taxon>
        <taxon>Ovalentaria</taxon>
        <taxon>Atherinomorphae</taxon>
        <taxon>Cyprinodontiformes</taxon>
        <taxon>Poeciliidae</taxon>
        <taxon>Poeciliinae</taxon>
        <taxon>Poeciliopsis</taxon>
    </lineage>
</organism>
<dbReference type="PANTHER" id="PTHR21608">
    <property type="entry name" value="KINESIN-LIKE PROTEIN CG14535"/>
    <property type="match status" value="1"/>
</dbReference>
<dbReference type="EMBL" id="GBYX01476482">
    <property type="protein sequence ID" value="JAO05195.1"/>
    <property type="molecule type" value="Transcribed_RNA"/>
</dbReference>
<evidence type="ECO:0000256" key="1">
    <source>
        <dbReference type="SAM" id="MobiDB-lite"/>
    </source>
</evidence>
<proteinExistence type="predicted"/>
<gene>
    <name evidence="3" type="primary">KI26B</name>
</gene>
<dbReference type="PANTHER" id="PTHR21608:SF7">
    <property type="entry name" value="KINESIN-LIKE PROTEIN CG14535"/>
    <property type="match status" value="1"/>
</dbReference>
<reference evidence="3" key="1">
    <citation type="submission" date="2014-12" db="EMBL/GenBank/DDBJ databases">
        <title>Parallel Evolution in Life History Adaptation Evident in the Tissue-Specific Poeciliopsis prolifica transcriptome.</title>
        <authorList>
            <person name="Jue N.K."/>
            <person name="Foley R.J."/>
            <person name="Obergfell C."/>
            <person name="Reznick D.N."/>
            <person name="O'Neill R.J."/>
            <person name="O'Neill M.J."/>
        </authorList>
    </citation>
    <scope>NUCLEOTIDE SEQUENCE</scope>
</reference>
<dbReference type="InterPro" id="IPR027640">
    <property type="entry name" value="Kinesin-like_fam"/>
</dbReference>
<feature type="region of interest" description="Disordered" evidence="1">
    <location>
        <begin position="31"/>
        <end position="73"/>
    </location>
</feature>
<dbReference type="Pfam" id="PF23081">
    <property type="entry name" value="HTH_KIF26A_B_1st"/>
    <property type="match status" value="1"/>
</dbReference>
<evidence type="ECO:0000259" key="2">
    <source>
        <dbReference type="Pfam" id="PF23081"/>
    </source>
</evidence>
<protein>
    <submittedName>
        <fullName evidence="3">KI26B</fullName>
    </submittedName>
</protein>
<sequence>LEAGRNLPPPCEDRAGNQKCSITATPAARFLSAAGRGANRRSAPLPRAPGATGGDPHGNMCQRAGEVPSYKSLPGSLGERIRMSFGSGTAWRGSAVALHPGSGGSERKVACCDKCSGALVALKKQALSLAVHHHFSSKETNDLSAFLHDNLRVHGHSNMEFRERDLGQCGSCGANLNQLKQEAILLALSRGQSLAKPPFGAGLSAGTALGQSRTKHGDKSSREMVHPPYSPHSPGSPRTPQRTP</sequence>
<dbReference type="GO" id="GO:0007018">
    <property type="term" value="P:microtubule-based movement"/>
    <property type="evidence" value="ECO:0007669"/>
    <property type="project" value="InterPro"/>
</dbReference>
<accession>A0A0S7EP67</accession>
<dbReference type="InterPro" id="IPR057090">
    <property type="entry name" value="HTH_KIF26A_B_1st"/>
</dbReference>
<feature type="compositionally biased region" description="Low complexity" evidence="1">
    <location>
        <begin position="32"/>
        <end position="43"/>
    </location>
</feature>
<feature type="region of interest" description="Disordered" evidence="1">
    <location>
        <begin position="199"/>
        <end position="244"/>
    </location>
</feature>
<dbReference type="AlphaFoldDB" id="A0A0S7EP67"/>
<name>A0A0S7EP67_9TELE</name>
<evidence type="ECO:0000313" key="3">
    <source>
        <dbReference type="EMBL" id="JAO05195.1"/>
    </source>
</evidence>